<dbReference type="GO" id="GO:0006313">
    <property type="term" value="P:DNA transposition"/>
    <property type="evidence" value="ECO:0007669"/>
    <property type="project" value="InterPro"/>
</dbReference>
<dbReference type="Gene3D" id="3.30.70.1290">
    <property type="entry name" value="Transposase IS200-like"/>
    <property type="match status" value="1"/>
</dbReference>
<gene>
    <name evidence="2" type="ORF">SAMN05421825_2324</name>
</gene>
<accession>A0A1G7PKC5</accession>
<name>A0A1G7PKC5_9FLAO</name>
<proteinExistence type="predicted"/>
<dbReference type="NCBIfam" id="NF033573">
    <property type="entry name" value="transpos_IS200"/>
    <property type="match status" value="1"/>
</dbReference>
<dbReference type="GO" id="GO:0003677">
    <property type="term" value="F:DNA binding"/>
    <property type="evidence" value="ECO:0007669"/>
    <property type="project" value="InterPro"/>
</dbReference>
<reference evidence="3" key="1">
    <citation type="submission" date="2016-10" db="EMBL/GenBank/DDBJ databases">
        <authorList>
            <person name="Varghese N."/>
            <person name="Submissions S."/>
        </authorList>
    </citation>
    <scope>NUCLEOTIDE SEQUENCE [LARGE SCALE GENOMIC DNA]</scope>
    <source>
        <strain evidence="3">DSM 19684</strain>
    </source>
</reference>
<dbReference type="InterPro" id="IPR002686">
    <property type="entry name" value="Transposase_17"/>
</dbReference>
<dbReference type="SMART" id="SM01321">
    <property type="entry name" value="Y1_Tnp"/>
    <property type="match status" value="1"/>
</dbReference>
<dbReference type="GO" id="GO:0004803">
    <property type="term" value="F:transposase activity"/>
    <property type="evidence" value="ECO:0007669"/>
    <property type="project" value="InterPro"/>
</dbReference>
<evidence type="ECO:0000313" key="3">
    <source>
        <dbReference type="Proteomes" id="UP000199203"/>
    </source>
</evidence>
<keyword evidence="3" id="KW-1185">Reference proteome</keyword>
<feature type="domain" description="Transposase IS200-like" evidence="1">
    <location>
        <begin position="13"/>
        <end position="125"/>
    </location>
</feature>
<dbReference type="EMBL" id="FNBH01000002">
    <property type="protein sequence ID" value="SDF86693.1"/>
    <property type="molecule type" value="Genomic_DNA"/>
</dbReference>
<evidence type="ECO:0000259" key="1">
    <source>
        <dbReference type="SMART" id="SM01321"/>
    </source>
</evidence>
<evidence type="ECO:0000313" key="2">
    <source>
        <dbReference type="EMBL" id="SDF86693.1"/>
    </source>
</evidence>
<dbReference type="PANTHER" id="PTHR33360:SF2">
    <property type="entry name" value="TRANSPOSASE FOR INSERTION SEQUENCE ELEMENT IS200"/>
    <property type="match status" value="1"/>
</dbReference>
<dbReference type="Pfam" id="PF01797">
    <property type="entry name" value="Y1_Tnp"/>
    <property type="match status" value="1"/>
</dbReference>
<protein>
    <submittedName>
        <fullName evidence="2">REP element-mobilizing transposase RayT</fullName>
    </submittedName>
</protein>
<dbReference type="InterPro" id="IPR036515">
    <property type="entry name" value="Transposase_17_sf"/>
</dbReference>
<dbReference type="STRING" id="454006.SAMN05421825_2324"/>
<dbReference type="PANTHER" id="PTHR33360">
    <property type="entry name" value="TRANSPOSASE FOR INSERTION SEQUENCE ELEMENT IS200"/>
    <property type="match status" value="1"/>
</dbReference>
<dbReference type="SUPFAM" id="SSF143422">
    <property type="entry name" value="Transposase IS200-like"/>
    <property type="match status" value="1"/>
</dbReference>
<sequence length="152" mass="18039">MALAKIKMPFVKVYTHIVWSTKNRIPFLNSKDLRINVWKHIKQNANEKGIFIDVVNGYSDHCHCLISLSTNQTIEKVVQLIKGESSFWINKNNLTEEKFAWQDEYFAVSVSESMIEKVRNYIINQEKHHLTRSFSEEYEEFISKYNFKSNEK</sequence>
<organism evidence="2 3">
    <name type="scientific">Epilithonimonas hungarica</name>
    <dbReference type="NCBI Taxonomy" id="454006"/>
    <lineage>
        <taxon>Bacteria</taxon>
        <taxon>Pseudomonadati</taxon>
        <taxon>Bacteroidota</taxon>
        <taxon>Flavobacteriia</taxon>
        <taxon>Flavobacteriales</taxon>
        <taxon>Weeksellaceae</taxon>
        <taxon>Chryseobacterium group</taxon>
        <taxon>Epilithonimonas</taxon>
    </lineage>
</organism>
<dbReference type="AlphaFoldDB" id="A0A1G7PKC5"/>
<dbReference type="Proteomes" id="UP000199203">
    <property type="component" value="Unassembled WGS sequence"/>
</dbReference>